<dbReference type="PANTHER" id="PTHR46458:SF12">
    <property type="entry name" value="GLOBIN FAMILY PROFILE DOMAIN-CONTAINING PROTEIN"/>
    <property type="match status" value="1"/>
</dbReference>
<keyword evidence="2" id="KW-0479">Metal-binding</keyword>
<dbReference type="Pfam" id="PF00042">
    <property type="entry name" value="Globin"/>
    <property type="match status" value="1"/>
</dbReference>
<dbReference type="PANTHER" id="PTHR46458">
    <property type="entry name" value="BLR2807 PROTEIN"/>
    <property type="match status" value="1"/>
</dbReference>
<dbReference type="InterPro" id="IPR000971">
    <property type="entry name" value="Globin"/>
</dbReference>
<dbReference type="AlphaFoldDB" id="A0AA36DHC1"/>
<evidence type="ECO:0000259" key="5">
    <source>
        <dbReference type="PROSITE" id="PS01033"/>
    </source>
</evidence>
<dbReference type="InterPro" id="IPR009050">
    <property type="entry name" value="Globin-like_sf"/>
</dbReference>
<evidence type="ECO:0000313" key="7">
    <source>
        <dbReference type="Proteomes" id="UP001177023"/>
    </source>
</evidence>
<reference evidence="6" key="1">
    <citation type="submission" date="2023-06" db="EMBL/GenBank/DDBJ databases">
        <authorList>
            <person name="Delattre M."/>
        </authorList>
    </citation>
    <scope>NUCLEOTIDE SEQUENCE</scope>
    <source>
        <strain evidence="6">AF72</strain>
    </source>
</reference>
<organism evidence="6 7">
    <name type="scientific">Mesorhabditis spiculigera</name>
    <dbReference type="NCBI Taxonomy" id="96644"/>
    <lineage>
        <taxon>Eukaryota</taxon>
        <taxon>Metazoa</taxon>
        <taxon>Ecdysozoa</taxon>
        <taxon>Nematoda</taxon>
        <taxon>Chromadorea</taxon>
        <taxon>Rhabditida</taxon>
        <taxon>Rhabditina</taxon>
        <taxon>Rhabditomorpha</taxon>
        <taxon>Rhabditoidea</taxon>
        <taxon>Rhabditidae</taxon>
        <taxon>Mesorhabditinae</taxon>
        <taxon>Mesorhabditis</taxon>
    </lineage>
</organism>
<evidence type="ECO:0000256" key="4">
    <source>
        <dbReference type="RuleBase" id="RU000356"/>
    </source>
</evidence>
<evidence type="ECO:0000256" key="1">
    <source>
        <dbReference type="ARBA" id="ARBA00022617"/>
    </source>
</evidence>
<dbReference type="InterPro" id="IPR050532">
    <property type="entry name" value="Globin-like_OT"/>
</dbReference>
<keyword evidence="4" id="KW-0561">Oxygen transport</keyword>
<dbReference type="GO" id="GO:0020037">
    <property type="term" value="F:heme binding"/>
    <property type="evidence" value="ECO:0007669"/>
    <property type="project" value="InterPro"/>
</dbReference>
<dbReference type="Gene3D" id="1.10.490.10">
    <property type="entry name" value="Globins"/>
    <property type="match status" value="1"/>
</dbReference>
<feature type="non-terminal residue" evidence="6">
    <location>
        <position position="240"/>
    </location>
</feature>
<dbReference type="GO" id="GO:0019825">
    <property type="term" value="F:oxygen binding"/>
    <property type="evidence" value="ECO:0007669"/>
    <property type="project" value="InterPro"/>
</dbReference>
<dbReference type="CDD" id="cd01040">
    <property type="entry name" value="Mb-like"/>
    <property type="match status" value="1"/>
</dbReference>
<evidence type="ECO:0000256" key="2">
    <source>
        <dbReference type="ARBA" id="ARBA00022723"/>
    </source>
</evidence>
<accession>A0AA36DHC1</accession>
<keyword evidence="1 4" id="KW-0349">Heme</keyword>
<evidence type="ECO:0000256" key="3">
    <source>
        <dbReference type="ARBA" id="ARBA00023004"/>
    </source>
</evidence>
<dbReference type="PROSITE" id="PS01033">
    <property type="entry name" value="GLOBIN"/>
    <property type="match status" value="1"/>
</dbReference>
<proteinExistence type="inferred from homology"/>
<dbReference type="GO" id="GO:0005344">
    <property type="term" value="F:oxygen carrier activity"/>
    <property type="evidence" value="ECO:0007669"/>
    <property type="project" value="UniProtKB-KW"/>
</dbReference>
<protein>
    <recommendedName>
        <fullName evidence="5">Globin domain-containing protein</fullName>
    </recommendedName>
</protein>
<sequence length="240" mass="27341">MRAFKSDEACFRPGMHKTNTLDVPTAELSRQMSLGDPSPVSDHSPSPRHVSLLTLTLKQKKSLKSSFNNLNSGGQFLRIIEQVFRRMESKFPDIRSIFLTTAFVNSLSRERESPPLVKTEHDHCKCLVGMFERIVDNLDDMDKEVSLLRLYGEKHAQMRDSGFTGTMIETFGELAIGVIGAQEAVKYNHDCVKAWRLLLAYITDEMKVGFDRSMKIIDRRNSQAQSSQDSFGECPYQHKF</sequence>
<dbReference type="SUPFAM" id="SSF46458">
    <property type="entry name" value="Globin-like"/>
    <property type="match status" value="1"/>
</dbReference>
<dbReference type="Proteomes" id="UP001177023">
    <property type="component" value="Unassembled WGS sequence"/>
</dbReference>
<evidence type="ECO:0000313" key="6">
    <source>
        <dbReference type="EMBL" id="CAJ0586556.1"/>
    </source>
</evidence>
<dbReference type="GO" id="GO:0046872">
    <property type="term" value="F:metal ion binding"/>
    <property type="evidence" value="ECO:0007669"/>
    <property type="project" value="UniProtKB-KW"/>
</dbReference>
<name>A0AA36DHC1_9BILA</name>
<keyword evidence="7" id="KW-1185">Reference proteome</keyword>
<keyword evidence="4" id="KW-0813">Transport</keyword>
<gene>
    <name evidence="6" type="ORF">MSPICULIGERA_LOCUS24558</name>
</gene>
<dbReference type="InterPro" id="IPR012292">
    <property type="entry name" value="Globin/Proto"/>
</dbReference>
<dbReference type="EMBL" id="CATQJA010002709">
    <property type="protein sequence ID" value="CAJ0586556.1"/>
    <property type="molecule type" value="Genomic_DNA"/>
</dbReference>
<comment type="similarity">
    <text evidence="4">Belongs to the globin family.</text>
</comment>
<feature type="domain" description="Globin" evidence="5">
    <location>
        <begin position="54"/>
        <end position="211"/>
    </location>
</feature>
<dbReference type="InterPro" id="IPR044399">
    <property type="entry name" value="Mb-like_M"/>
</dbReference>
<comment type="caution">
    <text evidence="6">The sequence shown here is derived from an EMBL/GenBank/DDBJ whole genome shotgun (WGS) entry which is preliminary data.</text>
</comment>
<keyword evidence="3" id="KW-0408">Iron</keyword>